<dbReference type="SMART" id="SM00823">
    <property type="entry name" value="PKS_PP"/>
    <property type="match status" value="1"/>
</dbReference>
<feature type="domain" description="Carrier" evidence="3">
    <location>
        <begin position="8"/>
        <end position="85"/>
    </location>
</feature>
<dbReference type="InterPro" id="IPR020806">
    <property type="entry name" value="PKS_PP-bd"/>
</dbReference>
<evidence type="ECO:0000256" key="2">
    <source>
        <dbReference type="ARBA" id="ARBA00022553"/>
    </source>
</evidence>
<evidence type="ECO:0000259" key="3">
    <source>
        <dbReference type="PROSITE" id="PS50075"/>
    </source>
</evidence>
<keyword evidence="2" id="KW-0597">Phosphoprotein</keyword>
<proteinExistence type="predicted"/>
<evidence type="ECO:0000313" key="4">
    <source>
        <dbReference type="EMBL" id="GIH21407.1"/>
    </source>
</evidence>
<protein>
    <recommendedName>
        <fullName evidence="3">Carrier domain-containing protein</fullName>
    </recommendedName>
</protein>
<dbReference type="GO" id="GO:0031177">
    <property type="term" value="F:phosphopantetheine binding"/>
    <property type="evidence" value="ECO:0007669"/>
    <property type="project" value="InterPro"/>
</dbReference>
<dbReference type="AlphaFoldDB" id="A0A8J3R4M8"/>
<dbReference type="RefSeq" id="WP_203924787.1">
    <property type="nucleotide sequence ID" value="NZ_BONZ01000129.1"/>
</dbReference>
<dbReference type="Gene3D" id="1.10.1200.10">
    <property type="entry name" value="ACP-like"/>
    <property type="match status" value="1"/>
</dbReference>
<dbReference type="SUPFAM" id="SSF47336">
    <property type="entry name" value="ACP-like"/>
    <property type="match status" value="1"/>
</dbReference>
<gene>
    <name evidence="4" type="ORF">Raf01_95790</name>
</gene>
<dbReference type="PROSITE" id="PS50075">
    <property type="entry name" value="CARRIER"/>
    <property type="match status" value="1"/>
</dbReference>
<evidence type="ECO:0000313" key="5">
    <source>
        <dbReference type="Proteomes" id="UP000642748"/>
    </source>
</evidence>
<dbReference type="InterPro" id="IPR036736">
    <property type="entry name" value="ACP-like_sf"/>
</dbReference>
<dbReference type="InterPro" id="IPR009081">
    <property type="entry name" value="PP-bd_ACP"/>
</dbReference>
<evidence type="ECO:0000256" key="1">
    <source>
        <dbReference type="ARBA" id="ARBA00022450"/>
    </source>
</evidence>
<dbReference type="Proteomes" id="UP000642748">
    <property type="component" value="Unassembled WGS sequence"/>
</dbReference>
<accession>A0A8J3R4M8</accession>
<dbReference type="EMBL" id="BONZ01000129">
    <property type="protein sequence ID" value="GIH21407.1"/>
    <property type="molecule type" value="Genomic_DNA"/>
</dbReference>
<sequence>MSSDTAEGTITPVRRWLVERVAYYVEMAPEDIDPAVRLTRYGMSSIYALSFCGDIEERYDIEVDATLAWDYPTVEAIAGYVMTLLDRPAEDPEERPETTH</sequence>
<name>A0A8J3R4M8_9ACTN</name>
<keyword evidence="5" id="KW-1185">Reference proteome</keyword>
<reference evidence="4" key="1">
    <citation type="submission" date="2021-01" db="EMBL/GenBank/DDBJ databases">
        <title>Whole genome shotgun sequence of Rugosimonospora africana NBRC 104875.</title>
        <authorList>
            <person name="Komaki H."/>
            <person name="Tamura T."/>
        </authorList>
    </citation>
    <scope>NUCLEOTIDE SEQUENCE</scope>
    <source>
        <strain evidence="4">NBRC 104875</strain>
    </source>
</reference>
<keyword evidence="1" id="KW-0596">Phosphopantetheine</keyword>
<organism evidence="4 5">
    <name type="scientific">Rugosimonospora africana</name>
    <dbReference type="NCBI Taxonomy" id="556532"/>
    <lineage>
        <taxon>Bacteria</taxon>
        <taxon>Bacillati</taxon>
        <taxon>Actinomycetota</taxon>
        <taxon>Actinomycetes</taxon>
        <taxon>Micromonosporales</taxon>
        <taxon>Micromonosporaceae</taxon>
        <taxon>Rugosimonospora</taxon>
    </lineage>
</organism>
<comment type="caution">
    <text evidence="4">The sequence shown here is derived from an EMBL/GenBank/DDBJ whole genome shotgun (WGS) entry which is preliminary data.</text>
</comment>
<dbReference type="Pfam" id="PF00550">
    <property type="entry name" value="PP-binding"/>
    <property type="match status" value="1"/>
</dbReference>